<evidence type="ECO:0000259" key="2">
    <source>
        <dbReference type="SMART" id="SM00899"/>
    </source>
</evidence>
<dbReference type="Pfam" id="PF04023">
    <property type="entry name" value="FeoA"/>
    <property type="match status" value="1"/>
</dbReference>
<dbReference type="RefSeq" id="WP_150031338.1">
    <property type="nucleotide sequence ID" value="NZ_VWSH01000001.1"/>
</dbReference>
<dbReference type="PANTHER" id="PTHR42954:SF2">
    <property type="entry name" value="FE(2+) TRANSPORT PROTEIN A"/>
    <property type="match status" value="1"/>
</dbReference>
<dbReference type="InterPro" id="IPR007167">
    <property type="entry name" value="Fe-transptr_FeoA-like"/>
</dbReference>
<dbReference type="Gene3D" id="2.30.30.90">
    <property type="match status" value="1"/>
</dbReference>
<name>A0A5M6CNH6_9BACT</name>
<organism evidence="3 4">
    <name type="scientific">Taibaiella lutea</name>
    <dbReference type="NCBI Taxonomy" id="2608001"/>
    <lineage>
        <taxon>Bacteria</taxon>
        <taxon>Pseudomonadati</taxon>
        <taxon>Bacteroidota</taxon>
        <taxon>Chitinophagia</taxon>
        <taxon>Chitinophagales</taxon>
        <taxon>Chitinophagaceae</taxon>
        <taxon>Taibaiella</taxon>
    </lineage>
</organism>
<dbReference type="AlphaFoldDB" id="A0A5M6CNH6"/>
<dbReference type="SMART" id="SM00899">
    <property type="entry name" value="FeoA"/>
    <property type="match status" value="1"/>
</dbReference>
<sequence length="75" mass="8288">MLHRLSEMKSGSSGVIERFDENEAQVKLMEMGCIPGEKVSVEAIAPMGDPIAIQVSGYCLSIRKNEARHIWVEIA</sequence>
<keyword evidence="4" id="KW-1185">Reference proteome</keyword>
<dbReference type="PANTHER" id="PTHR42954">
    <property type="entry name" value="FE(2+) TRANSPORT PROTEIN A"/>
    <property type="match status" value="1"/>
</dbReference>
<evidence type="ECO:0000256" key="1">
    <source>
        <dbReference type="ARBA" id="ARBA00023004"/>
    </source>
</evidence>
<dbReference type="InterPro" id="IPR052713">
    <property type="entry name" value="FeoA"/>
</dbReference>
<dbReference type="GO" id="GO:0046914">
    <property type="term" value="F:transition metal ion binding"/>
    <property type="evidence" value="ECO:0007669"/>
    <property type="project" value="InterPro"/>
</dbReference>
<comment type="caution">
    <text evidence="3">The sequence shown here is derived from an EMBL/GenBank/DDBJ whole genome shotgun (WGS) entry which is preliminary data.</text>
</comment>
<gene>
    <name evidence="3" type="ORF">F0919_03570</name>
</gene>
<reference evidence="3 4" key="1">
    <citation type="submission" date="2019-09" db="EMBL/GenBank/DDBJ databases">
        <title>Genome sequence and assembly of Taibaiella sp.</title>
        <authorList>
            <person name="Chhetri G."/>
        </authorList>
    </citation>
    <scope>NUCLEOTIDE SEQUENCE [LARGE SCALE GENOMIC DNA]</scope>
    <source>
        <strain evidence="3 4">KVB11</strain>
    </source>
</reference>
<dbReference type="Proteomes" id="UP000323632">
    <property type="component" value="Unassembled WGS sequence"/>
</dbReference>
<dbReference type="InterPro" id="IPR038157">
    <property type="entry name" value="FeoA_core_dom"/>
</dbReference>
<protein>
    <submittedName>
        <fullName evidence="3">Ferrous iron transport protein A</fullName>
    </submittedName>
</protein>
<accession>A0A5M6CNH6</accession>
<evidence type="ECO:0000313" key="3">
    <source>
        <dbReference type="EMBL" id="KAA5536761.1"/>
    </source>
</evidence>
<feature type="domain" description="Ferrous iron transporter FeoA-like" evidence="2">
    <location>
        <begin position="3"/>
        <end position="74"/>
    </location>
</feature>
<dbReference type="SUPFAM" id="SSF50037">
    <property type="entry name" value="C-terminal domain of transcriptional repressors"/>
    <property type="match status" value="1"/>
</dbReference>
<proteinExistence type="predicted"/>
<dbReference type="EMBL" id="VWSH01000001">
    <property type="protein sequence ID" value="KAA5536761.1"/>
    <property type="molecule type" value="Genomic_DNA"/>
</dbReference>
<keyword evidence="1" id="KW-0408">Iron</keyword>
<dbReference type="InterPro" id="IPR008988">
    <property type="entry name" value="Transcriptional_repressor_C"/>
</dbReference>
<evidence type="ECO:0000313" key="4">
    <source>
        <dbReference type="Proteomes" id="UP000323632"/>
    </source>
</evidence>